<dbReference type="FunFam" id="3.30.420.140:FF:000001">
    <property type="entry name" value="RNA-binding transcriptional accessory protein"/>
    <property type="match status" value="1"/>
</dbReference>
<dbReference type="InterPro" id="IPR023319">
    <property type="entry name" value="Tex-like_HTH_dom_sf"/>
</dbReference>
<dbReference type="GO" id="GO:0006139">
    <property type="term" value="P:nucleobase-containing compound metabolic process"/>
    <property type="evidence" value="ECO:0007669"/>
    <property type="project" value="InterPro"/>
</dbReference>
<evidence type="ECO:0000313" key="3">
    <source>
        <dbReference type="Proteomes" id="UP000449710"/>
    </source>
</evidence>
<dbReference type="Pfam" id="PF09371">
    <property type="entry name" value="Tex_N"/>
    <property type="match status" value="1"/>
</dbReference>
<evidence type="ECO:0000259" key="1">
    <source>
        <dbReference type="PROSITE" id="PS50126"/>
    </source>
</evidence>
<dbReference type="SMART" id="SM00316">
    <property type="entry name" value="S1"/>
    <property type="match status" value="1"/>
</dbReference>
<feature type="domain" description="S1 motif" evidence="1">
    <location>
        <begin position="645"/>
        <end position="714"/>
    </location>
</feature>
<organism evidence="2 3">
    <name type="scientific">Isachenkonia alkalipeptolytica</name>
    <dbReference type="NCBI Taxonomy" id="2565777"/>
    <lineage>
        <taxon>Bacteria</taxon>
        <taxon>Bacillati</taxon>
        <taxon>Bacillota</taxon>
        <taxon>Clostridia</taxon>
        <taxon>Eubacteriales</taxon>
        <taxon>Clostridiaceae</taxon>
        <taxon>Isachenkonia</taxon>
    </lineage>
</organism>
<dbReference type="InterPro" id="IPR010994">
    <property type="entry name" value="RuvA_2-like"/>
</dbReference>
<dbReference type="PANTHER" id="PTHR10724">
    <property type="entry name" value="30S RIBOSOMAL PROTEIN S1"/>
    <property type="match status" value="1"/>
</dbReference>
<dbReference type="AlphaFoldDB" id="A0AA44BEL1"/>
<dbReference type="FunFam" id="1.10.10.650:FF:000001">
    <property type="entry name" value="S1 RNA-binding domain 1"/>
    <property type="match status" value="1"/>
</dbReference>
<dbReference type="FunFam" id="1.10.150.310:FF:000001">
    <property type="entry name" value="RNA-binding transcriptional accessory protein"/>
    <property type="match status" value="1"/>
</dbReference>
<dbReference type="InterPro" id="IPR050437">
    <property type="entry name" value="Ribos_protein_bS1-like"/>
</dbReference>
<dbReference type="GO" id="GO:0006412">
    <property type="term" value="P:translation"/>
    <property type="evidence" value="ECO:0007669"/>
    <property type="project" value="TreeGrafter"/>
</dbReference>
<dbReference type="InterPro" id="IPR012337">
    <property type="entry name" value="RNaseH-like_sf"/>
</dbReference>
<evidence type="ECO:0000313" key="2">
    <source>
        <dbReference type="EMBL" id="NBG89384.1"/>
    </source>
</evidence>
<dbReference type="InterPro" id="IPR041692">
    <property type="entry name" value="HHH_9"/>
</dbReference>
<dbReference type="Gene3D" id="1.10.150.310">
    <property type="entry name" value="Tex RuvX-like domain-like"/>
    <property type="match status" value="1"/>
</dbReference>
<dbReference type="InterPro" id="IPR055179">
    <property type="entry name" value="Tex-like_central_region"/>
</dbReference>
<name>A0AA44BEL1_9CLOT</name>
<dbReference type="InterPro" id="IPR023323">
    <property type="entry name" value="Tex-like_dom_sf"/>
</dbReference>
<dbReference type="Pfam" id="PF12836">
    <property type="entry name" value="HHH_3"/>
    <property type="match status" value="1"/>
</dbReference>
<dbReference type="SUPFAM" id="SSF47781">
    <property type="entry name" value="RuvA domain 2-like"/>
    <property type="match status" value="2"/>
</dbReference>
<dbReference type="Gene3D" id="1.10.10.650">
    <property type="entry name" value="RuvA domain 2-like"/>
    <property type="match status" value="1"/>
</dbReference>
<dbReference type="GO" id="GO:0005737">
    <property type="term" value="C:cytoplasm"/>
    <property type="evidence" value="ECO:0007669"/>
    <property type="project" value="UniProtKB-ARBA"/>
</dbReference>
<comment type="caution">
    <text evidence="2">The sequence shown here is derived from an EMBL/GenBank/DDBJ whole genome shotgun (WGS) entry which is preliminary data.</text>
</comment>
<dbReference type="FunFam" id="2.40.50.140:FF:000051">
    <property type="entry name" value="RNA-binding transcriptional accessory protein"/>
    <property type="match status" value="1"/>
</dbReference>
<dbReference type="GO" id="GO:0003735">
    <property type="term" value="F:structural constituent of ribosome"/>
    <property type="evidence" value="ECO:0007669"/>
    <property type="project" value="TreeGrafter"/>
</dbReference>
<dbReference type="SUPFAM" id="SSF53098">
    <property type="entry name" value="Ribonuclease H-like"/>
    <property type="match status" value="1"/>
</dbReference>
<dbReference type="Pfam" id="PF00575">
    <property type="entry name" value="S1"/>
    <property type="match status" value="1"/>
</dbReference>
<dbReference type="SMART" id="SM00732">
    <property type="entry name" value="YqgFc"/>
    <property type="match status" value="1"/>
</dbReference>
<keyword evidence="3" id="KW-1185">Reference proteome</keyword>
<dbReference type="RefSeq" id="WP_160723001.1">
    <property type="nucleotide sequence ID" value="NZ_SUMG01000023.1"/>
</dbReference>
<sequence>MDVVKVLTKEFNLKESQVQNTLNLIDEGNTIPFIARYRKEMTGGLSDEVLRDLSERLIYLRNLYARKDEVKRLIEEQGNLTEEIAKNIEGAKSLQEVEDIYRPFKPKRRTRATKAKEKGLEPLAKTIYEQEIEKGSLEDLAANYIDEEKDVHTLEDALTGASDIIAEWVSDNPKHRKKIRDLTFKEGIMESKAAKKEDSVYEMYYEYAETIKTLPPHRVLAMNRGEKEEFLKVKVQMDTDKVLRYLEQFEIKNSESVGYDLLKAAIEDSYKRLIEPSIEREIRSDLTETAEEKAIKVFGENLKALLLQPPISGKVVMGYDPAFRTGCKVAVVDDTGKLLEYQTLYPTAPQNKVDAAKKTMKEMIKKHNIEIIAIGNGTASRESEQIVADMISEMEEKVYYMIVNEAGASVYSASKIAQQEYPDIDVSIRGAISIARRIQDPLAELVKIDPKHIGVGQYQHDVNQKRLDEALKGVVEDAVNAVGVDLNTASASLLEYISGISKAVAKNIALYREENGRFTDRKQLKKVARLGPQAFVQSAGFLRIYNGKNPLDRTSVHPESYKAAEGLLDALDYDWKKGEMKAFTDIKERLKTKDKKSLAAELEIGLPTLEDIADELQKPGRDPREDIQKPILKTDVLKLEDLEEGMVLTGTVRNVIDFGAFVDIGLKNDGLVHISKLSNKYVKNPMDVVSVGDIVKVKVVDIDLKRGRVGLSMKDV</sequence>
<dbReference type="InterPro" id="IPR032639">
    <property type="entry name" value="Tex_YqgF"/>
</dbReference>
<protein>
    <submittedName>
        <fullName evidence="2">RNA-binding transcriptional accessory protein</fullName>
    </submittedName>
</protein>
<dbReference type="PROSITE" id="PS50126">
    <property type="entry name" value="S1"/>
    <property type="match status" value="1"/>
</dbReference>
<reference evidence="2 3" key="1">
    <citation type="submission" date="2019-04" db="EMBL/GenBank/DDBJ databases">
        <title>Isachenkonia alkalipeptolytica gen. nov. sp. nov. a new anaerobic, alkiliphilic organothrophic bacterium capable to reduce synthesized ferrihydrite isolated from a soda lake.</title>
        <authorList>
            <person name="Toshchakov S.V."/>
            <person name="Zavarzina D.G."/>
            <person name="Zhilina T.N."/>
            <person name="Kostrikina N.A."/>
            <person name="Kublanov I.V."/>
        </authorList>
    </citation>
    <scope>NUCLEOTIDE SEQUENCE [LARGE SCALE GENOMIC DNA]</scope>
    <source>
        <strain evidence="2 3">Z-1701</strain>
    </source>
</reference>
<dbReference type="Gene3D" id="1.10.3500.10">
    <property type="entry name" value="Tex N-terminal region-like"/>
    <property type="match status" value="1"/>
</dbReference>
<dbReference type="PANTHER" id="PTHR10724:SF10">
    <property type="entry name" value="S1 RNA-BINDING DOMAIN-CONTAINING PROTEIN 1"/>
    <property type="match status" value="1"/>
</dbReference>
<accession>A0AA44BEL1</accession>
<dbReference type="GO" id="GO:0003729">
    <property type="term" value="F:mRNA binding"/>
    <property type="evidence" value="ECO:0007669"/>
    <property type="project" value="TreeGrafter"/>
</dbReference>
<dbReference type="Pfam" id="PF22706">
    <property type="entry name" value="Tex_central_region"/>
    <property type="match status" value="1"/>
</dbReference>
<dbReference type="Gene3D" id="2.40.50.140">
    <property type="entry name" value="Nucleic acid-binding proteins"/>
    <property type="match status" value="1"/>
</dbReference>
<dbReference type="InterPro" id="IPR037027">
    <property type="entry name" value="YqgF/RNaseH-like_dom_sf"/>
</dbReference>
<dbReference type="InterPro" id="IPR012340">
    <property type="entry name" value="NA-bd_OB-fold"/>
</dbReference>
<dbReference type="InterPro" id="IPR003029">
    <property type="entry name" value="S1_domain"/>
</dbReference>
<dbReference type="Pfam" id="PF17674">
    <property type="entry name" value="HHH_9"/>
    <property type="match status" value="1"/>
</dbReference>
<dbReference type="InterPro" id="IPR006641">
    <property type="entry name" value="YqgF/RNaseH-like_dom"/>
</dbReference>
<dbReference type="CDD" id="cd05685">
    <property type="entry name" value="S1_Tex"/>
    <property type="match status" value="1"/>
</dbReference>
<dbReference type="SUPFAM" id="SSF50249">
    <property type="entry name" value="Nucleic acid-binding proteins"/>
    <property type="match status" value="1"/>
</dbReference>
<dbReference type="Proteomes" id="UP000449710">
    <property type="component" value="Unassembled WGS sequence"/>
</dbReference>
<dbReference type="SUPFAM" id="SSF158832">
    <property type="entry name" value="Tex N-terminal region-like"/>
    <property type="match status" value="1"/>
</dbReference>
<dbReference type="Gene3D" id="3.30.420.140">
    <property type="entry name" value="YqgF/RNase H-like domain"/>
    <property type="match status" value="1"/>
</dbReference>
<proteinExistence type="predicted"/>
<dbReference type="EMBL" id="SUMG01000023">
    <property type="protein sequence ID" value="NBG89384.1"/>
    <property type="molecule type" value="Genomic_DNA"/>
</dbReference>
<gene>
    <name evidence="2" type="ORF">ISALK_12875</name>
</gene>
<dbReference type="InterPro" id="IPR018974">
    <property type="entry name" value="Tex-like_N"/>
</dbReference>
<dbReference type="InterPro" id="IPR044146">
    <property type="entry name" value="S1_Tex"/>
</dbReference>
<dbReference type="Pfam" id="PF16921">
    <property type="entry name" value="Tex_YqgF"/>
    <property type="match status" value="1"/>
</dbReference>